<feature type="chain" id="PRO_5034698550" evidence="1">
    <location>
        <begin position="25"/>
        <end position="83"/>
    </location>
</feature>
<dbReference type="OMA" id="MDWIHNT"/>
<proteinExistence type="predicted"/>
<evidence type="ECO:0000313" key="2">
    <source>
        <dbReference type="Proteomes" id="UP000694845"/>
    </source>
</evidence>
<feature type="signal peptide" evidence="1">
    <location>
        <begin position="1"/>
        <end position="24"/>
    </location>
</feature>
<reference evidence="3" key="1">
    <citation type="submission" date="2025-08" db="UniProtKB">
        <authorList>
            <consortium name="RefSeq"/>
        </authorList>
    </citation>
    <scope>IDENTIFICATION</scope>
</reference>
<evidence type="ECO:0000313" key="3">
    <source>
        <dbReference type="RefSeq" id="XP_022096866.1"/>
    </source>
</evidence>
<accession>A0A8B7Z0A8</accession>
<dbReference type="GeneID" id="110982624"/>
<organism evidence="2 3">
    <name type="scientific">Acanthaster planci</name>
    <name type="common">Crown-of-thorns starfish</name>
    <dbReference type="NCBI Taxonomy" id="133434"/>
    <lineage>
        <taxon>Eukaryota</taxon>
        <taxon>Metazoa</taxon>
        <taxon>Echinodermata</taxon>
        <taxon>Eleutherozoa</taxon>
        <taxon>Asterozoa</taxon>
        <taxon>Asteroidea</taxon>
        <taxon>Valvatacea</taxon>
        <taxon>Valvatida</taxon>
        <taxon>Acanthasteridae</taxon>
        <taxon>Acanthaster</taxon>
    </lineage>
</organism>
<sequence length="83" mass="9428">MRLPMLMVACLAVPCLLLAQMVSSVPILDDNNRIQAFGVGDWPVDAFGDGEYLIATDKREKARGQYCMDWIHNTWRRCRGRNG</sequence>
<dbReference type="OrthoDB" id="10447984at2759"/>
<dbReference type="Proteomes" id="UP000694845">
    <property type="component" value="Unplaced"/>
</dbReference>
<dbReference type="KEGG" id="aplc:110982624"/>
<keyword evidence="1" id="KW-0732">Signal</keyword>
<protein>
    <submittedName>
        <fullName evidence="3">Uncharacterized protein LOC110982624</fullName>
    </submittedName>
</protein>
<dbReference type="AlphaFoldDB" id="A0A8B7Z0A8"/>
<keyword evidence="2" id="KW-1185">Reference proteome</keyword>
<gene>
    <name evidence="3" type="primary">LOC110982624</name>
</gene>
<name>A0A8B7Z0A8_ACAPL</name>
<dbReference type="RefSeq" id="XP_022096866.1">
    <property type="nucleotide sequence ID" value="XM_022241174.1"/>
</dbReference>
<evidence type="ECO:0000256" key="1">
    <source>
        <dbReference type="SAM" id="SignalP"/>
    </source>
</evidence>